<keyword evidence="1" id="KW-0697">Rotamase</keyword>
<dbReference type="InterPro" id="IPR050245">
    <property type="entry name" value="PrsA_foldase"/>
</dbReference>
<proteinExistence type="predicted"/>
<keyword evidence="1 3" id="KW-0413">Isomerase</keyword>
<sequence>MENKVLAKVGSYEITEQELNDIISKYPAERKSMVESEAGRKQLLEQMIHFELFNKLGEDLKINETEEYKKTVARLEKEILTQATMNKVLSEISITDKEIEEFYNANKERFAEQAKVSAKHILVDSEELAKKIKEEITSGEITFEDAALKYSSCPSKEQGGNLGEFGKGMMVPEFEKAAFEAELNEITAPVQTQFGYHLIKVEAKHDAKIKELSEVKEVVTQQLMQQQQEKKYMDTIKELEAKYGVVRN</sequence>
<evidence type="ECO:0000256" key="1">
    <source>
        <dbReference type="PROSITE-ProRule" id="PRU00278"/>
    </source>
</evidence>
<dbReference type="Gene3D" id="3.10.50.40">
    <property type="match status" value="1"/>
</dbReference>
<feature type="domain" description="PpiC" evidence="2">
    <location>
        <begin position="113"/>
        <end position="203"/>
    </location>
</feature>
<dbReference type="Pfam" id="PF00639">
    <property type="entry name" value="Rotamase"/>
    <property type="match status" value="1"/>
</dbReference>
<comment type="caution">
    <text evidence="3">The sequence shown here is derived from an EMBL/GenBank/DDBJ whole genome shotgun (WGS) entry which is preliminary data.</text>
</comment>
<dbReference type="PROSITE" id="PS01096">
    <property type="entry name" value="PPIC_PPIASE_1"/>
    <property type="match status" value="1"/>
</dbReference>
<dbReference type="InterPro" id="IPR046357">
    <property type="entry name" value="PPIase_dom_sf"/>
</dbReference>
<dbReference type="InterPro" id="IPR000297">
    <property type="entry name" value="PPIase_PpiC"/>
</dbReference>
<dbReference type="GO" id="GO:0003755">
    <property type="term" value="F:peptidyl-prolyl cis-trans isomerase activity"/>
    <property type="evidence" value="ECO:0007669"/>
    <property type="project" value="UniProtKB-KW"/>
</dbReference>
<protein>
    <submittedName>
        <fullName evidence="3">Foldase protein PrsA 1</fullName>
        <ecNumber evidence="3">5.2.1.8</ecNumber>
    </submittedName>
</protein>
<dbReference type="Gene3D" id="1.10.8.1040">
    <property type="match status" value="1"/>
</dbReference>
<evidence type="ECO:0000259" key="2">
    <source>
        <dbReference type="PROSITE" id="PS50198"/>
    </source>
</evidence>
<dbReference type="PANTHER" id="PTHR47245">
    <property type="entry name" value="PEPTIDYLPROLYL ISOMERASE"/>
    <property type="match status" value="1"/>
</dbReference>
<dbReference type="SUPFAM" id="SSF109998">
    <property type="entry name" value="Triger factor/SurA peptide-binding domain-like"/>
    <property type="match status" value="1"/>
</dbReference>
<gene>
    <name evidence="3" type="primary">prsA1_1</name>
    <name evidence="3" type="ORF">CLTHE_06510</name>
</gene>
<dbReference type="PANTHER" id="PTHR47245:SF2">
    <property type="entry name" value="PEPTIDYL-PROLYL CIS-TRANS ISOMERASE HP_0175-RELATED"/>
    <property type="match status" value="1"/>
</dbReference>
<dbReference type="RefSeq" id="WP_080021985.1">
    <property type="nucleotide sequence ID" value="NZ_LTAY01000024.1"/>
</dbReference>
<evidence type="ECO:0000313" key="3">
    <source>
        <dbReference type="EMBL" id="OPX49358.1"/>
    </source>
</evidence>
<dbReference type="InterPro" id="IPR023058">
    <property type="entry name" value="PPIase_PpiC_CS"/>
</dbReference>
<evidence type="ECO:0000313" key="4">
    <source>
        <dbReference type="Proteomes" id="UP000191448"/>
    </source>
</evidence>
<dbReference type="SUPFAM" id="SSF54534">
    <property type="entry name" value="FKBP-like"/>
    <property type="match status" value="1"/>
</dbReference>
<dbReference type="OrthoDB" id="14196at2"/>
<dbReference type="InterPro" id="IPR027304">
    <property type="entry name" value="Trigger_fact/SurA_dom_sf"/>
</dbReference>
<dbReference type="PROSITE" id="PS50198">
    <property type="entry name" value="PPIC_PPIASE_2"/>
    <property type="match status" value="1"/>
</dbReference>
<dbReference type="Proteomes" id="UP000191448">
    <property type="component" value="Unassembled WGS sequence"/>
</dbReference>
<accession>A0A1V4SYS7</accession>
<dbReference type="EMBL" id="LTAY01000024">
    <property type="protein sequence ID" value="OPX49358.1"/>
    <property type="molecule type" value="Genomic_DNA"/>
</dbReference>
<dbReference type="EC" id="5.2.1.8" evidence="3"/>
<organism evidence="3 4">
    <name type="scientific">Clostridium thermobutyricum DSM 4928</name>
    <dbReference type="NCBI Taxonomy" id="1121339"/>
    <lineage>
        <taxon>Bacteria</taxon>
        <taxon>Bacillati</taxon>
        <taxon>Bacillota</taxon>
        <taxon>Clostridia</taxon>
        <taxon>Eubacteriales</taxon>
        <taxon>Clostridiaceae</taxon>
        <taxon>Clostridium</taxon>
    </lineage>
</organism>
<dbReference type="AlphaFoldDB" id="A0A1V4SYS7"/>
<name>A0A1V4SYS7_9CLOT</name>
<reference evidence="3 4" key="1">
    <citation type="submission" date="2016-02" db="EMBL/GenBank/DDBJ databases">
        <title>Genome sequence of Clostridium thermobutyricum DSM 4928.</title>
        <authorList>
            <person name="Poehlein A."/>
            <person name="Daniel R."/>
        </authorList>
    </citation>
    <scope>NUCLEOTIDE SEQUENCE [LARGE SCALE GENOMIC DNA]</scope>
    <source>
        <strain evidence="3 4">DSM 4928</strain>
    </source>
</reference>